<dbReference type="AlphaFoldDB" id="A0A4Z2E6G6"/>
<protein>
    <submittedName>
        <fullName evidence="2">Uncharacterized protein</fullName>
    </submittedName>
</protein>
<evidence type="ECO:0000313" key="2">
    <source>
        <dbReference type="EMBL" id="TNN24347.1"/>
    </source>
</evidence>
<feature type="compositionally biased region" description="Low complexity" evidence="1">
    <location>
        <begin position="10"/>
        <end position="22"/>
    </location>
</feature>
<reference evidence="2 3" key="1">
    <citation type="submission" date="2019-03" db="EMBL/GenBank/DDBJ databases">
        <title>First draft genome of Liparis tanakae, snailfish: a comprehensive survey of snailfish specific genes.</title>
        <authorList>
            <person name="Kim W."/>
            <person name="Song I."/>
            <person name="Jeong J.-H."/>
            <person name="Kim D."/>
            <person name="Kim S."/>
            <person name="Ryu S."/>
            <person name="Song J.Y."/>
            <person name="Lee S.K."/>
        </authorList>
    </citation>
    <scope>NUCLEOTIDE SEQUENCE [LARGE SCALE GENOMIC DNA]</scope>
    <source>
        <tissue evidence="2">Muscle</tissue>
    </source>
</reference>
<feature type="region of interest" description="Disordered" evidence="1">
    <location>
        <begin position="1"/>
        <end position="57"/>
    </location>
</feature>
<organism evidence="2 3">
    <name type="scientific">Liparis tanakae</name>
    <name type="common">Tanaka's snailfish</name>
    <dbReference type="NCBI Taxonomy" id="230148"/>
    <lineage>
        <taxon>Eukaryota</taxon>
        <taxon>Metazoa</taxon>
        <taxon>Chordata</taxon>
        <taxon>Craniata</taxon>
        <taxon>Vertebrata</taxon>
        <taxon>Euteleostomi</taxon>
        <taxon>Actinopterygii</taxon>
        <taxon>Neopterygii</taxon>
        <taxon>Teleostei</taxon>
        <taxon>Neoteleostei</taxon>
        <taxon>Acanthomorphata</taxon>
        <taxon>Eupercaria</taxon>
        <taxon>Perciformes</taxon>
        <taxon>Cottioidei</taxon>
        <taxon>Cottales</taxon>
        <taxon>Liparidae</taxon>
        <taxon>Liparis</taxon>
    </lineage>
</organism>
<comment type="caution">
    <text evidence="2">The sequence shown here is derived from an EMBL/GenBank/DDBJ whole genome shotgun (WGS) entry which is preliminary data.</text>
</comment>
<dbReference type="EMBL" id="SRLO01015640">
    <property type="protein sequence ID" value="TNN24347.1"/>
    <property type="molecule type" value="Genomic_DNA"/>
</dbReference>
<evidence type="ECO:0000313" key="3">
    <source>
        <dbReference type="Proteomes" id="UP000314294"/>
    </source>
</evidence>
<keyword evidence="3" id="KW-1185">Reference proteome</keyword>
<sequence>MNHKCSARKNNNTRPRMTSSTRRSGRIDAARGISEERESCDTERERKQLKDREEVDRYTDSRLRKLNYPDEGVAETGVGDLRTLRAADETNGGQRRVLETPGKPSN</sequence>
<feature type="region of interest" description="Disordered" evidence="1">
    <location>
        <begin position="72"/>
        <end position="106"/>
    </location>
</feature>
<name>A0A4Z2E6G6_9TELE</name>
<dbReference type="Proteomes" id="UP000314294">
    <property type="component" value="Unassembled WGS sequence"/>
</dbReference>
<evidence type="ECO:0000256" key="1">
    <source>
        <dbReference type="SAM" id="MobiDB-lite"/>
    </source>
</evidence>
<accession>A0A4Z2E6G6</accession>
<feature type="compositionally biased region" description="Basic and acidic residues" evidence="1">
    <location>
        <begin position="25"/>
        <end position="57"/>
    </location>
</feature>
<gene>
    <name evidence="2" type="ORF">EYF80_065529</name>
</gene>
<proteinExistence type="predicted"/>